<protein>
    <submittedName>
        <fullName evidence="3">DUF4388 domain-containing protein</fullName>
    </submittedName>
</protein>
<dbReference type="InterPro" id="IPR058395">
    <property type="entry name" value="DUF8082"/>
</dbReference>
<evidence type="ECO:0000259" key="1">
    <source>
        <dbReference type="Pfam" id="PF14332"/>
    </source>
</evidence>
<organism evidence="3">
    <name type="scientific">Desulfofervidus auxilii</name>
    <dbReference type="NCBI Taxonomy" id="1621989"/>
    <lineage>
        <taxon>Bacteria</taxon>
        <taxon>Pseudomonadati</taxon>
        <taxon>Thermodesulfobacteriota</taxon>
        <taxon>Candidatus Desulfofervidia</taxon>
        <taxon>Candidatus Desulfofervidales</taxon>
        <taxon>Candidatus Desulfofervidaceae</taxon>
        <taxon>Candidatus Desulfofervidus</taxon>
    </lineage>
</organism>
<dbReference type="InterPro" id="IPR025497">
    <property type="entry name" value="PatA-like_N"/>
</dbReference>
<proteinExistence type="predicted"/>
<dbReference type="AlphaFoldDB" id="A0A7C0Y6A6"/>
<name>A0A7C0Y6A6_DESA2</name>
<accession>A0A7C0Y6A6</accession>
<dbReference type="PANTHER" id="PTHR36304">
    <property type="entry name" value="DOMAIN GTPASE-ACTIVATING PROTEIN, PUTATIVE-RELATED-RELATED"/>
    <property type="match status" value="1"/>
</dbReference>
<evidence type="ECO:0000313" key="3">
    <source>
        <dbReference type="EMBL" id="HDD44749.1"/>
    </source>
</evidence>
<dbReference type="EMBL" id="DRBS01000291">
    <property type="protein sequence ID" value="HDD44749.1"/>
    <property type="molecule type" value="Genomic_DNA"/>
</dbReference>
<dbReference type="Pfam" id="PF14332">
    <property type="entry name" value="DUF4388"/>
    <property type="match status" value="1"/>
</dbReference>
<gene>
    <name evidence="3" type="ORF">ENG63_07820</name>
</gene>
<reference evidence="3" key="1">
    <citation type="journal article" date="2020" name="mSystems">
        <title>Genome- and Community-Level Interaction Insights into Carbon Utilization and Element Cycling Functions of Hydrothermarchaeota in Hydrothermal Sediment.</title>
        <authorList>
            <person name="Zhou Z."/>
            <person name="Liu Y."/>
            <person name="Xu W."/>
            <person name="Pan J."/>
            <person name="Luo Z.H."/>
            <person name="Li M."/>
        </authorList>
    </citation>
    <scope>NUCLEOTIDE SEQUENCE [LARGE SCALE GENOMIC DNA]</scope>
    <source>
        <strain evidence="3">HyVt-233</strain>
    </source>
</reference>
<sequence length="261" mass="29180">MAEILKGNIRQINILDLLGLLVKAKHTGRLSVTTPEGEGLVFLNGGEIYAATLGGKKGYEALFDLARQTEGNFSFQDKLVTSERHFHEDTNALLEKIAEDLKTFTSITSAWNKVVILIPKEQEVTLSPKDWIVVALSQKNLTISEIAQEGEVDPVEVLRIAKKLEGMGLAKLQEKEKVTEKKTQKVIPPIFWKTLKAELAALIGPIAEAVIEDEIDSLGETRESFPYNKISALIDRISQEIDGEERRITFKKKMLEILKRA</sequence>
<feature type="domain" description="PatA-like N-terminal" evidence="1">
    <location>
        <begin position="6"/>
        <end position="101"/>
    </location>
</feature>
<dbReference type="Pfam" id="PF26309">
    <property type="entry name" value="DUF8082"/>
    <property type="match status" value="1"/>
</dbReference>
<feature type="domain" description="DUF8082" evidence="2">
    <location>
        <begin position="191"/>
        <end position="258"/>
    </location>
</feature>
<comment type="caution">
    <text evidence="3">The sequence shown here is derived from an EMBL/GenBank/DDBJ whole genome shotgun (WGS) entry which is preliminary data.</text>
</comment>
<dbReference type="Proteomes" id="UP000886289">
    <property type="component" value="Unassembled WGS sequence"/>
</dbReference>
<evidence type="ECO:0000259" key="2">
    <source>
        <dbReference type="Pfam" id="PF26309"/>
    </source>
</evidence>
<dbReference type="PANTHER" id="PTHR36304:SF4">
    <property type="entry name" value="DUF4388 DOMAIN-CONTAINING PROTEIN"/>
    <property type="match status" value="1"/>
</dbReference>